<evidence type="ECO:0000313" key="3">
    <source>
        <dbReference type="Proteomes" id="UP001168821"/>
    </source>
</evidence>
<dbReference type="AlphaFoldDB" id="A0AA38MEJ4"/>
<accession>A0AA38MEJ4</accession>
<proteinExistence type="predicted"/>
<protein>
    <submittedName>
        <fullName evidence="2">Uncharacterized protein</fullName>
    </submittedName>
</protein>
<reference evidence="2" key="1">
    <citation type="journal article" date="2023" name="G3 (Bethesda)">
        <title>Whole genome assemblies of Zophobas morio and Tenebrio molitor.</title>
        <authorList>
            <person name="Kaur S."/>
            <person name="Stinson S.A."/>
            <person name="diCenzo G.C."/>
        </authorList>
    </citation>
    <scope>NUCLEOTIDE SEQUENCE</scope>
    <source>
        <strain evidence="2">QUZm001</strain>
    </source>
</reference>
<organism evidence="2 3">
    <name type="scientific">Zophobas morio</name>
    <dbReference type="NCBI Taxonomy" id="2755281"/>
    <lineage>
        <taxon>Eukaryota</taxon>
        <taxon>Metazoa</taxon>
        <taxon>Ecdysozoa</taxon>
        <taxon>Arthropoda</taxon>
        <taxon>Hexapoda</taxon>
        <taxon>Insecta</taxon>
        <taxon>Pterygota</taxon>
        <taxon>Neoptera</taxon>
        <taxon>Endopterygota</taxon>
        <taxon>Coleoptera</taxon>
        <taxon>Polyphaga</taxon>
        <taxon>Cucujiformia</taxon>
        <taxon>Tenebrionidae</taxon>
        <taxon>Zophobas</taxon>
    </lineage>
</organism>
<dbReference type="EMBL" id="JALNTZ010000004">
    <property type="protein sequence ID" value="KAJ3654140.1"/>
    <property type="molecule type" value="Genomic_DNA"/>
</dbReference>
<comment type="caution">
    <text evidence="2">The sequence shown here is derived from an EMBL/GenBank/DDBJ whole genome shotgun (WGS) entry which is preliminary data.</text>
</comment>
<gene>
    <name evidence="2" type="ORF">Zmor_013351</name>
</gene>
<keyword evidence="1" id="KW-1133">Transmembrane helix</keyword>
<evidence type="ECO:0000256" key="1">
    <source>
        <dbReference type="SAM" id="Phobius"/>
    </source>
</evidence>
<keyword evidence="1" id="KW-0812">Transmembrane</keyword>
<dbReference type="Proteomes" id="UP001168821">
    <property type="component" value="Unassembled WGS sequence"/>
</dbReference>
<evidence type="ECO:0000313" key="2">
    <source>
        <dbReference type="EMBL" id="KAJ3654140.1"/>
    </source>
</evidence>
<keyword evidence="1" id="KW-0472">Membrane</keyword>
<keyword evidence="3" id="KW-1185">Reference proteome</keyword>
<sequence length="92" mass="11190">MINQKFGKPTQRWRLKNPTNTREEICFDELITWKLPEGVPRPDRSNWCHRIKVRSSHTILKNFFFIFLLTMVIIFGNIDVLPWVHKFVKRQH</sequence>
<name>A0AA38MEJ4_9CUCU</name>
<feature type="transmembrane region" description="Helical" evidence="1">
    <location>
        <begin position="59"/>
        <end position="78"/>
    </location>
</feature>